<dbReference type="EMBL" id="KV417650">
    <property type="protein sequence ID" value="KZP12232.1"/>
    <property type="molecule type" value="Genomic_DNA"/>
</dbReference>
<gene>
    <name evidence="8" type="ORF">FIBSPDRAFT_985756</name>
</gene>
<evidence type="ECO:0000256" key="5">
    <source>
        <dbReference type="PIRSR" id="PIRSR601019-1"/>
    </source>
</evidence>
<feature type="region of interest" description="Disordered" evidence="7">
    <location>
        <begin position="146"/>
        <end position="194"/>
    </location>
</feature>
<feature type="compositionally biased region" description="Basic and acidic residues" evidence="7">
    <location>
        <begin position="52"/>
        <end position="62"/>
    </location>
</feature>
<evidence type="ECO:0000313" key="9">
    <source>
        <dbReference type="Proteomes" id="UP000076532"/>
    </source>
</evidence>
<dbReference type="GO" id="GO:0007188">
    <property type="term" value="P:adenylate cyclase-modulating G protein-coupled receptor signaling pathway"/>
    <property type="evidence" value="ECO:0007669"/>
    <property type="project" value="TreeGrafter"/>
</dbReference>
<dbReference type="PANTHER" id="PTHR10218">
    <property type="entry name" value="GTP-BINDING PROTEIN ALPHA SUBUNIT"/>
    <property type="match status" value="1"/>
</dbReference>
<dbReference type="AlphaFoldDB" id="A0A166B390"/>
<dbReference type="GO" id="GO:0005525">
    <property type="term" value="F:GTP binding"/>
    <property type="evidence" value="ECO:0007669"/>
    <property type="project" value="UniProtKB-KW"/>
</dbReference>
<keyword evidence="2 5" id="KW-0547">Nucleotide-binding</keyword>
<dbReference type="SUPFAM" id="SSF52540">
    <property type="entry name" value="P-loop containing nucleoside triphosphate hydrolases"/>
    <property type="match status" value="1"/>
</dbReference>
<evidence type="ECO:0000256" key="1">
    <source>
        <dbReference type="ARBA" id="ARBA00022723"/>
    </source>
</evidence>
<evidence type="ECO:0000256" key="4">
    <source>
        <dbReference type="ARBA" id="ARBA00023224"/>
    </source>
</evidence>
<accession>A0A166B390</accession>
<feature type="binding site" evidence="5">
    <location>
        <position position="550"/>
    </location>
    <ligand>
        <name>GTP</name>
        <dbReference type="ChEBI" id="CHEBI:37565"/>
    </ligand>
</feature>
<dbReference type="GO" id="GO:0001664">
    <property type="term" value="F:G protein-coupled receptor binding"/>
    <property type="evidence" value="ECO:0007669"/>
    <property type="project" value="TreeGrafter"/>
</dbReference>
<feature type="binding site" evidence="6">
    <location>
        <position position="392"/>
    </location>
    <ligand>
        <name>Mg(2+)</name>
        <dbReference type="ChEBI" id="CHEBI:18420"/>
    </ligand>
</feature>
<dbReference type="PANTHER" id="PTHR10218:SF360">
    <property type="entry name" value="GUANINE NUCLEOTIDE-BINDING PROTEIN SUBUNIT ALPHA HOMOLOG"/>
    <property type="match status" value="1"/>
</dbReference>
<feature type="binding site" evidence="5">
    <location>
        <begin position="490"/>
        <end position="493"/>
    </location>
    <ligand>
        <name>GTP</name>
        <dbReference type="ChEBI" id="CHEBI:37565"/>
    </ligand>
</feature>
<organism evidence="8 9">
    <name type="scientific">Athelia psychrophila</name>
    <dbReference type="NCBI Taxonomy" id="1759441"/>
    <lineage>
        <taxon>Eukaryota</taxon>
        <taxon>Fungi</taxon>
        <taxon>Dikarya</taxon>
        <taxon>Basidiomycota</taxon>
        <taxon>Agaricomycotina</taxon>
        <taxon>Agaricomycetes</taxon>
        <taxon>Agaricomycetidae</taxon>
        <taxon>Atheliales</taxon>
        <taxon>Atheliaceae</taxon>
        <taxon>Athelia</taxon>
    </lineage>
</organism>
<dbReference type="Pfam" id="PF00503">
    <property type="entry name" value="G-alpha"/>
    <property type="match status" value="1"/>
</dbReference>
<evidence type="ECO:0000256" key="7">
    <source>
        <dbReference type="SAM" id="MobiDB-lite"/>
    </source>
</evidence>
<keyword evidence="1 6" id="KW-0479">Metal-binding</keyword>
<dbReference type="GO" id="GO:0003924">
    <property type="term" value="F:GTPase activity"/>
    <property type="evidence" value="ECO:0007669"/>
    <property type="project" value="InterPro"/>
</dbReference>
<feature type="region of interest" description="Disordered" evidence="7">
    <location>
        <begin position="1"/>
        <end position="62"/>
    </location>
</feature>
<dbReference type="FunFam" id="3.40.50.300:FF:000692">
    <property type="entry name" value="Guanine nucleotide-binding protein subunit alpha"/>
    <property type="match status" value="1"/>
</dbReference>
<evidence type="ECO:0000313" key="8">
    <source>
        <dbReference type="EMBL" id="KZP12232.1"/>
    </source>
</evidence>
<dbReference type="Gene3D" id="3.40.50.300">
    <property type="entry name" value="P-loop containing nucleotide triphosphate hydrolases"/>
    <property type="match status" value="2"/>
</dbReference>
<protein>
    <submittedName>
        <fullName evidence="8">G-alpha-domain-containing protein</fullName>
    </submittedName>
</protein>
<evidence type="ECO:0000256" key="3">
    <source>
        <dbReference type="ARBA" id="ARBA00023134"/>
    </source>
</evidence>
<proteinExistence type="predicted"/>
<name>A0A166B390_9AGAM</name>
<keyword evidence="6" id="KW-0460">Magnesium</keyword>
<dbReference type="Proteomes" id="UP000076532">
    <property type="component" value="Unassembled WGS sequence"/>
</dbReference>
<dbReference type="InterPro" id="IPR011025">
    <property type="entry name" value="GproteinA_insert"/>
</dbReference>
<dbReference type="GO" id="GO:0046872">
    <property type="term" value="F:metal ion binding"/>
    <property type="evidence" value="ECO:0007669"/>
    <property type="project" value="UniProtKB-KW"/>
</dbReference>
<dbReference type="STRING" id="436010.A0A166B390"/>
<dbReference type="PRINTS" id="PR00318">
    <property type="entry name" value="GPROTEINA"/>
</dbReference>
<keyword evidence="3 5" id="KW-0342">GTP-binding</keyword>
<dbReference type="InterPro" id="IPR027417">
    <property type="entry name" value="P-loop_NTPase"/>
</dbReference>
<evidence type="ECO:0000256" key="2">
    <source>
        <dbReference type="ARBA" id="ARBA00022741"/>
    </source>
</evidence>
<dbReference type="InterPro" id="IPR001019">
    <property type="entry name" value="Gprotein_alpha_su"/>
</dbReference>
<dbReference type="SUPFAM" id="SSF47895">
    <property type="entry name" value="Transducin (alpha subunit), insertion domain"/>
    <property type="match status" value="1"/>
</dbReference>
<dbReference type="GO" id="GO:0031683">
    <property type="term" value="F:G-protein beta/gamma-subunit complex binding"/>
    <property type="evidence" value="ECO:0007669"/>
    <property type="project" value="InterPro"/>
</dbReference>
<dbReference type="SMART" id="SM00275">
    <property type="entry name" value="G_alpha"/>
    <property type="match status" value="1"/>
</dbReference>
<sequence length="578" mass="64307">MQRDTQPTAVEPPTTNPGAPPLPAPAPSNGPEQDPLATWTAPPPDESPQEYTVRHKAEADAKKKSELIDENIKAERARLKQEQKLLVKVLLVGQSESGKSTVLKNFRMRYARQAWRDERRSWTPVVQLNLVQAVSTICEAILAEAQAPSSPARHPNTHGINRTHKSSHSLARSDAGLSLAESDEPTEHSHPSSVTLITPALNRERAEPIHITDVHLALCARLKALKNIEALLVERLGEATWAEEPREELGVMGLEDGDGRGALSEDTPASLVRKRMKRTGDLTVKSWSHVLASSRASSPIPLSRDPLNVDTSLPVPNAVAADDARDPGQMLAAHREDIQTLWGDECVQRVLERRSIRLAEEAGGFFLHEIYRIATLAYEPSDDDIVRARLRTLGPQEYRLKFEGGILTAGMEMGREWAIYDIGGSRTMRHAWLPFFAEVNALIFLAPISCFDERLTESPSTNRLEDSFLLWAAICSSELLKNATFIVFLNKVDLLEEKLARGVQVSKYLPSYGERRNEVPVLVKYLKGKFRDTAAQFWPQRILYVYATAAVDTKATAATLKSVRDGILREHLKTSDLF</sequence>
<dbReference type="GO" id="GO:0005737">
    <property type="term" value="C:cytoplasm"/>
    <property type="evidence" value="ECO:0007669"/>
    <property type="project" value="TreeGrafter"/>
</dbReference>
<evidence type="ECO:0000256" key="6">
    <source>
        <dbReference type="PIRSR" id="PIRSR601019-2"/>
    </source>
</evidence>
<feature type="compositionally biased region" description="Pro residues" evidence="7">
    <location>
        <begin position="14"/>
        <end position="28"/>
    </location>
</feature>
<dbReference type="OrthoDB" id="5817230at2759"/>
<keyword evidence="4" id="KW-0807">Transducer</keyword>
<keyword evidence="9" id="KW-1185">Reference proteome</keyword>
<dbReference type="PROSITE" id="PS51882">
    <property type="entry name" value="G_ALPHA"/>
    <property type="match status" value="1"/>
</dbReference>
<dbReference type="GO" id="GO:0005834">
    <property type="term" value="C:heterotrimeric G-protein complex"/>
    <property type="evidence" value="ECO:0007669"/>
    <property type="project" value="TreeGrafter"/>
</dbReference>
<reference evidence="8 9" key="1">
    <citation type="journal article" date="2016" name="Mol. Biol. Evol.">
        <title>Comparative Genomics of Early-Diverging Mushroom-Forming Fungi Provides Insights into the Origins of Lignocellulose Decay Capabilities.</title>
        <authorList>
            <person name="Nagy L.G."/>
            <person name="Riley R."/>
            <person name="Tritt A."/>
            <person name="Adam C."/>
            <person name="Daum C."/>
            <person name="Floudas D."/>
            <person name="Sun H."/>
            <person name="Yadav J.S."/>
            <person name="Pangilinan J."/>
            <person name="Larsson K.H."/>
            <person name="Matsuura K."/>
            <person name="Barry K."/>
            <person name="Labutti K."/>
            <person name="Kuo R."/>
            <person name="Ohm R.A."/>
            <person name="Bhattacharya S.S."/>
            <person name="Shirouzu T."/>
            <person name="Yoshinaga Y."/>
            <person name="Martin F.M."/>
            <person name="Grigoriev I.V."/>
            <person name="Hibbett D.S."/>
        </authorList>
    </citation>
    <scope>NUCLEOTIDE SEQUENCE [LARGE SCALE GENOMIC DNA]</scope>
    <source>
        <strain evidence="8 9">CBS 109695</strain>
    </source>
</reference>